<feature type="compositionally biased region" description="Pro residues" evidence="1">
    <location>
        <begin position="34"/>
        <end position="50"/>
    </location>
</feature>
<gene>
    <name evidence="2" type="ORF">BT67DRAFT_476337</name>
</gene>
<evidence type="ECO:0008006" key="4">
    <source>
        <dbReference type="Google" id="ProtNLM"/>
    </source>
</evidence>
<accession>A0AAN6ZHE4</accession>
<feature type="compositionally biased region" description="Low complexity" evidence="1">
    <location>
        <begin position="13"/>
        <end position="33"/>
    </location>
</feature>
<feature type="compositionally biased region" description="Pro residues" evidence="1">
    <location>
        <begin position="60"/>
        <end position="70"/>
    </location>
</feature>
<keyword evidence="3" id="KW-1185">Reference proteome</keyword>
<dbReference type="Proteomes" id="UP001304895">
    <property type="component" value="Unassembled WGS sequence"/>
</dbReference>
<feature type="region of interest" description="Disordered" evidence="1">
    <location>
        <begin position="1"/>
        <end position="74"/>
    </location>
</feature>
<evidence type="ECO:0000313" key="2">
    <source>
        <dbReference type="EMBL" id="KAK4138517.1"/>
    </source>
</evidence>
<protein>
    <recommendedName>
        <fullName evidence="4">Fungal specific transcription factor</fullName>
    </recommendedName>
</protein>
<name>A0AAN6ZHE4_9PEZI</name>
<evidence type="ECO:0000313" key="3">
    <source>
        <dbReference type="Proteomes" id="UP001304895"/>
    </source>
</evidence>
<comment type="caution">
    <text evidence="2">The sequence shown here is derived from an EMBL/GenBank/DDBJ whole genome shotgun (WGS) entry which is preliminary data.</text>
</comment>
<reference evidence="2" key="1">
    <citation type="journal article" date="2023" name="Mol. Phylogenet. Evol.">
        <title>Genome-scale phylogeny and comparative genomics of the fungal order Sordariales.</title>
        <authorList>
            <person name="Hensen N."/>
            <person name="Bonometti L."/>
            <person name="Westerberg I."/>
            <person name="Brannstrom I.O."/>
            <person name="Guillou S."/>
            <person name="Cros-Aarteil S."/>
            <person name="Calhoun S."/>
            <person name="Haridas S."/>
            <person name="Kuo A."/>
            <person name="Mondo S."/>
            <person name="Pangilinan J."/>
            <person name="Riley R."/>
            <person name="LaButti K."/>
            <person name="Andreopoulos B."/>
            <person name="Lipzen A."/>
            <person name="Chen C."/>
            <person name="Yan M."/>
            <person name="Daum C."/>
            <person name="Ng V."/>
            <person name="Clum A."/>
            <person name="Steindorff A."/>
            <person name="Ohm R.A."/>
            <person name="Martin F."/>
            <person name="Silar P."/>
            <person name="Natvig D.O."/>
            <person name="Lalanne C."/>
            <person name="Gautier V."/>
            <person name="Ament-Velasquez S.L."/>
            <person name="Kruys A."/>
            <person name="Hutchinson M.I."/>
            <person name="Powell A.J."/>
            <person name="Barry K."/>
            <person name="Miller A.N."/>
            <person name="Grigoriev I.V."/>
            <person name="Debuchy R."/>
            <person name="Gladieux P."/>
            <person name="Hiltunen Thoren M."/>
            <person name="Johannesson H."/>
        </authorList>
    </citation>
    <scope>NUCLEOTIDE SEQUENCE</scope>
    <source>
        <strain evidence="2">CBS 123565</strain>
    </source>
</reference>
<organism evidence="2 3">
    <name type="scientific">Trichocladium antarcticum</name>
    <dbReference type="NCBI Taxonomy" id="1450529"/>
    <lineage>
        <taxon>Eukaryota</taxon>
        <taxon>Fungi</taxon>
        <taxon>Dikarya</taxon>
        <taxon>Ascomycota</taxon>
        <taxon>Pezizomycotina</taxon>
        <taxon>Sordariomycetes</taxon>
        <taxon>Sordariomycetidae</taxon>
        <taxon>Sordariales</taxon>
        <taxon>Chaetomiaceae</taxon>
        <taxon>Trichocladium</taxon>
    </lineage>
</organism>
<dbReference type="AlphaFoldDB" id="A0AAN6ZHE4"/>
<reference evidence="2" key="2">
    <citation type="submission" date="2023-05" db="EMBL/GenBank/DDBJ databases">
        <authorList>
            <consortium name="Lawrence Berkeley National Laboratory"/>
            <person name="Steindorff A."/>
            <person name="Hensen N."/>
            <person name="Bonometti L."/>
            <person name="Westerberg I."/>
            <person name="Brannstrom I.O."/>
            <person name="Guillou S."/>
            <person name="Cros-Aarteil S."/>
            <person name="Calhoun S."/>
            <person name="Haridas S."/>
            <person name="Kuo A."/>
            <person name="Mondo S."/>
            <person name="Pangilinan J."/>
            <person name="Riley R."/>
            <person name="Labutti K."/>
            <person name="Andreopoulos B."/>
            <person name="Lipzen A."/>
            <person name="Chen C."/>
            <person name="Yanf M."/>
            <person name="Daum C."/>
            <person name="Ng V."/>
            <person name="Clum A."/>
            <person name="Ohm R."/>
            <person name="Martin F."/>
            <person name="Silar P."/>
            <person name="Natvig D."/>
            <person name="Lalanne C."/>
            <person name="Gautier V."/>
            <person name="Ament-Velasquez S.L."/>
            <person name="Kruys A."/>
            <person name="Hutchinson M.I."/>
            <person name="Powell A.J."/>
            <person name="Barry K."/>
            <person name="Miller A.N."/>
            <person name="Grigoriev I.V."/>
            <person name="Debuchy R."/>
            <person name="Gladieux P."/>
            <person name="Thoren M.H."/>
            <person name="Johannesson H."/>
        </authorList>
    </citation>
    <scope>NUCLEOTIDE SEQUENCE</scope>
    <source>
        <strain evidence="2">CBS 123565</strain>
    </source>
</reference>
<sequence length="289" mass="31187">MPGLSASRHAPPGGRNSGRNSGRNITTDTTTTHPRPPSPTLPPRTTPPAPITTITTTNPPTNPHPPPPTNPKQHDLARYAKIVRRLQWKLPFLAAGYHQAVHRAGAAPAAVAEAELMFKLDFFEFYMLIERALVHLLGVFGVDVPRGRSGAAGPAAGAVVVPPAVPGGSRVGVETGLAGSAWRAGRHRYHANVLAALDRDGNPLRWVLGVGEKMAAPLETYNLEKMLEVIFEGLEDAFKVAERFVCGDGSWAEDDTEMLGEDGQKIDWAAPGDEDQWEFMVDAMDWEAV</sequence>
<proteinExistence type="predicted"/>
<evidence type="ECO:0000256" key="1">
    <source>
        <dbReference type="SAM" id="MobiDB-lite"/>
    </source>
</evidence>
<dbReference type="EMBL" id="MU853401">
    <property type="protein sequence ID" value="KAK4138517.1"/>
    <property type="molecule type" value="Genomic_DNA"/>
</dbReference>